<feature type="compositionally biased region" description="Basic residues" evidence="1">
    <location>
        <begin position="158"/>
        <end position="173"/>
    </location>
</feature>
<feature type="compositionally biased region" description="Low complexity" evidence="1">
    <location>
        <begin position="98"/>
        <end position="117"/>
    </location>
</feature>
<feature type="compositionally biased region" description="Polar residues" evidence="1">
    <location>
        <begin position="34"/>
        <end position="54"/>
    </location>
</feature>
<feature type="compositionally biased region" description="Polar residues" evidence="1">
    <location>
        <begin position="124"/>
        <end position="135"/>
    </location>
</feature>
<feature type="region of interest" description="Disordered" evidence="1">
    <location>
        <begin position="1"/>
        <end position="193"/>
    </location>
</feature>
<name>A0ABQ8IYK4_DERPT</name>
<proteinExistence type="predicted"/>
<sequence>MSNNPKYSKPDEDAKRVSSTSSATTSIIVGSDESAPSTSYSSRQYDNKPKSQQIKIKIDVYRSPSSRRSSRKKNKSPIADVPLQPLAAAIARAIKTGKQQPKPKSPQKQQQQSQPQSMCKNCRNVLTAQDRQSGPASMVKISSYRISQQRPSLVSNSSRRRSIRGRGRGRGRTRSSSWTQAYRNVREKQSLAL</sequence>
<reference evidence="2 3" key="1">
    <citation type="journal article" date="2018" name="J. Allergy Clin. Immunol.">
        <title>High-quality assembly of Dermatophagoides pteronyssinus genome and transcriptome reveals a wide range of novel allergens.</title>
        <authorList>
            <person name="Liu X.Y."/>
            <person name="Yang K.Y."/>
            <person name="Wang M.Q."/>
            <person name="Kwok J.S."/>
            <person name="Zeng X."/>
            <person name="Yang Z."/>
            <person name="Xiao X.J."/>
            <person name="Lau C.P."/>
            <person name="Li Y."/>
            <person name="Huang Z.M."/>
            <person name="Ba J.G."/>
            <person name="Yim A.K."/>
            <person name="Ouyang C.Y."/>
            <person name="Ngai S.M."/>
            <person name="Chan T.F."/>
            <person name="Leung E.L."/>
            <person name="Liu L."/>
            <person name="Liu Z.G."/>
            <person name="Tsui S.K."/>
        </authorList>
    </citation>
    <scope>NUCLEOTIDE SEQUENCE [LARGE SCALE GENOMIC DNA]</scope>
    <source>
        <strain evidence="2">Derp</strain>
    </source>
</reference>
<dbReference type="EMBL" id="NJHN03000098">
    <property type="protein sequence ID" value="KAH9415403.1"/>
    <property type="molecule type" value="Genomic_DNA"/>
</dbReference>
<evidence type="ECO:0000313" key="2">
    <source>
        <dbReference type="EMBL" id="KAH9415403.1"/>
    </source>
</evidence>
<organism evidence="2 3">
    <name type="scientific">Dermatophagoides pteronyssinus</name>
    <name type="common">European house dust mite</name>
    <dbReference type="NCBI Taxonomy" id="6956"/>
    <lineage>
        <taxon>Eukaryota</taxon>
        <taxon>Metazoa</taxon>
        <taxon>Ecdysozoa</taxon>
        <taxon>Arthropoda</taxon>
        <taxon>Chelicerata</taxon>
        <taxon>Arachnida</taxon>
        <taxon>Acari</taxon>
        <taxon>Acariformes</taxon>
        <taxon>Sarcoptiformes</taxon>
        <taxon>Astigmata</taxon>
        <taxon>Psoroptidia</taxon>
        <taxon>Analgoidea</taxon>
        <taxon>Pyroglyphidae</taxon>
        <taxon>Dermatophagoidinae</taxon>
        <taxon>Dermatophagoides</taxon>
    </lineage>
</organism>
<evidence type="ECO:0000256" key="1">
    <source>
        <dbReference type="SAM" id="MobiDB-lite"/>
    </source>
</evidence>
<accession>A0ABQ8IYK4</accession>
<comment type="caution">
    <text evidence="2">The sequence shown here is derived from an EMBL/GenBank/DDBJ whole genome shotgun (WGS) entry which is preliminary data.</text>
</comment>
<gene>
    <name evidence="2" type="ORF">DERP_012701</name>
</gene>
<dbReference type="Proteomes" id="UP000887458">
    <property type="component" value="Unassembled WGS sequence"/>
</dbReference>
<protein>
    <submittedName>
        <fullName evidence="2">Uncharacterized protein</fullName>
    </submittedName>
</protein>
<reference evidence="2 3" key="2">
    <citation type="journal article" date="2022" name="Mol. Biol. Evol.">
        <title>Comparative Genomics Reveals Insights into the Divergent Evolution of Astigmatic Mites and Household Pest Adaptations.</title>
        <authorList>
            <person name="Xiong Q."/>
            <person name="Wan A.T."/>
            <person name="Liu X."/>
            <person name="Fung C.S."/>
            <person name="Xiao X."/>
            <person name="Malainual N."/>
            <person name="Hou J."/>
            <person name="Wang L."/>
            <person name="Wang M."/>
            <person name="Yang K.Y."/>
            <person name="Cui Y."/>
            <person name="Leung E.L."/>
            <person name="Nong W."/>
            <person name="Shin S.K."/>
            <person name="Au S.W."/>
            <person name="Jeong K.Y."/>
            <person name="Chew F.T."/>
            <person name="Hui J.H."/>
            <person name="Leung T.F."/>
            <person name="Tungtrongchitr A."/>
            <person name="Zhong N."/>
            <person name="Liu Z."/>
            <person name="Tsui S.K."/>
        </authorList>
    </citation>
    <scope>NUCLEOTIDE SEQUENCE [LARGE SCALE GENOMIC DNA]</scope>
    <source>
        <strain evidence="2">Derp</strain>
    </source>
</reference>
<keyword evidence="3" id="KW-1185">Reference proteome</keyword>
<feature type="compositionally biased region" description="Basic and acidic residues" evidence="1">
    <location>
        <begin position="184"/>
        <end position="193"/>
    </location>
</feature>
<evidence type="ECO:0000313" key="3">
    <source>
        <dbReference type="Proteomes" id="UP000887458"/>
    </source>
</evidence>